<feature type="region of interest" description="Disordered" evidence="1">
    <location>
        <begin position="691"/>
        <end position="758"/>
    </location>
</feature>
<feature type="chain" id="PRO_5019433626" description="Dystroglycan-type cadherin-like domain-containing protein" evidence="2">
    <location>
        <begin position="18"/>
        <end position="1022"/>
    </location>
</feature>
<dbReference type="STRING" id="139825.A0A401GVK9"/>
<feature type="signal peptide" evidence="2">
    <location>
        <begin position="1"/>
        <end position="17"/>
    </location>
</feature>
<dbReference type="Pfam" id="PF05345">
    <property type="entry name" value="He_PIG"/>
    <property type="match status" value="2"/>
</dbReference>
<reference evidence="4 5" key="1">
    <citation type="journal article" date="2018" name="Sci. Rep.">
        <title>Genome sequence of the cauliflower mushroom Sparassis crispa (Hanabiratake) and its association with beneficial usage.</title>
        <authorList>
            <person name="Kiyama R."/>
            <person name="Furutani Y."/>
            <person name="Kawaguchi K."/>
            <person name="Nakanishi T."/>
        </authorList>
    </citation>
    <scope>NUCLEOTIDE SEQUENCE [LARGE SCALE GENOMIC DNA]</scope>
</reference>
<evidence type="ECO:0000313" key="4">
    <source>
        <dbReference type="EMBL" id="GBE86223.1"/>
    </source>
</evidence>
<evidence type="ECO:0000256" key="2">
    <source>
        <dbReference type="SAM" id="SignalP"/>
    </source>
</evidence>
<feature type="compositionally biased region" description="Basic and acidic residues" evidence="1">
    <location>
        <begin position="729"/>
        <end position="739"/>
    </location>
</feature>
<proteinExistence type="predicted"/>
<dbReference type="SUPFAM" id="SSF49313">
    <property type="entry name" value="Cadherin-like"/>
    <property type="match status" value="2"/>
</dbReference>
<evidence type="ECO:0000256" key="1">
    <source>
        <dbReference type="SAM" id="MobiDB-lite"/>
    </source>
</evidence>
<feature type="compositionally biased region" description="Polar residues" evidence="1">
    <location>
        <begin position="691"/>
        <end position="707"/>
    </location>
</feature>
<feature type="region of interest" description="Disordered" evidence="1">
    <location>
        <begin position="880"/>
        <end position="911"/>
    </location>
</feature>
<dbReference type="GO" id="GO:0005509">
    <property type="term" value="F:calcium ion binding"/>
    <property type="evidence" value="ECO:0007669"/>
    <property type="project" value="InterPro"/>
</dbReference>
<dbReference type="InterPro" id="IPR015919">
    <property type="entry name" value="Cadherin-like_sf"/>
</dbReference>
<evidence type="ECO:0000313" key="5">
    <source>
        <dbReference type="Proteomes" id="UP000287166"/>
    </source>
</evidence>
<dbReference type="InterPro" id="IPR013783">
    <property type="entry name" value="Ig-like_fold"/>
</dbReference>
<dbReference type="OrthoDB" id="414243at2759"/>
<dbReference type="Gene3D" id="2.60.40.10">
    <property type="entry name" value="Immunoglobulins"/>
    <property type="match status" value="2"/>
</dbReference>
<feature type="compositionally biased region" description="Polar residues" evidence="1">
    <location>
        <begin position="882"/>
        <end position="898"/>
    </location>
</feature>
<dbReference type="SMART" id="SM00736">
    <property type="entry name" value="CADG"/>
    <property type="match status" value="2"/>
</dbReference>
<dbReference type="InParanoid" id="A0A401GVK9"/>
<dbReference type="EMBL" id="BFAD01000009">
    <property type="protein sequence ID" value="GBE86223.1"/>
    <property type="molecule type" value="Genomic_DNA"/>
</dbReference>
<accession>A0A401GVK9</accession>
<feature type="compositionally biased region" description="Low complexity" evidence="1">
    <location>
        <begin position="745"/>
        <end position="755"/>
    </location>
</feature>
<dbReference type="GO" id="GO:0016020">
    <property type="term" value="C:membrane"/>
    <property type="evidence" value="ECO:0007669"/>
    <property type="project" value="InterPro"/>
</dbReference>
<comment type="caution">
    <text evidence="4">The sequence shown here is derived from an EMBL/GenBank/DDBJ whole genome shotgun (WGS) entry which is preliminary data.</text>
</comment>
<keyword evidence="5" id="KW-1185">Reference proteome</keyword>
<name>A0A401GVK9_9APHY</name>
<feature type="region of interest" description="Disordered" evidence="1">
    <location>
        <begin position="812"/>
        <end position="839"/>
    </location>
</feature>
<dbReference type="GeneID" id="38783140"/>
<protein>
    <recommendedName>
        <fullName evidence="3">Dystroglycan-type cadherin-like domain-containing protein</fullName>
    </recommendedName>
</protein>
<dbReference type="InterPro" id="IPR006644">
    <property type="entry name" value="Cadg"/>
</dbReference>
<sequence length="1022" mass="108561">MLVILLFLLGAAVSTGASSIYVQYPLQDQLPLIARVNASYSWTFASDTFVSSDNARLNYTTSTLPAWLFFDPSTLTLHGTPSPSDEGTPGFSIVAHDPVSSSSASSYMTLCVTPYAPPNLHVPVAQQFNASNPSLSSVFLLSPDSALDTSNPSLRIPPSWSFSVGFLYDTYITDNDLYYAGLQADGTPLPSWITFNPDEITFDGVSPSLQNSTSPMTVSLALHVSDQEGYSAASSPFDLVVAAHELSLSTASLPTINVTAATPFNFSLNSPDDFYGVLIDGQPVQASEILNLTIDTSHYSNWLHYDSGSRTLTGNPPTSITSSSQDPVLPATVTSINQTIQTNVSLAIVPSYFSTAVLQPVLVLPGHALSYDLVQYFSNSSGLGIQRNDVNLTAAFDPPSAGNYLNFDATSAQLTGTVPANLLSSGASYSHISVTFTAYSHVTHSTSHTSLPISLSNADYSKQPSHGLSPSAREKMLLGLKIAFGIISGLVILGMALAVFRRCARVPDNAVLGEEGRNAWTEDEMKWYGIGIRVDGAVHEGPASELNGSNGTIVSEKGVQEGSEKYGNIGLGLHRVLTRTASNPQSHASPLSPGVMRKGEFVGRLKATARIVSDKYRSISDTYKRAVGRSKRPVISKPILIMASDNRVSTPGGPAIDGLPINSGPSALDAVSRRHPQAIPFEDMDLSQYAPSGITSMANSPSSSTGERSIPRRRADFVPPKVPTLPQAHLDDAHAHKPSVDSVGSDTSSLASNSSARTHEVDAVVQTATRANSVHSTSVLSFLSADTRNVPESGRPRLVPFTSASRVPVPKLPSALLNGEPDKSVPASANSAGNKRRSKRVVSQVAKVFRDAQGELRAAEKGTDELAVGITYVRALGDDAQSAGSLPHSPSGSFSLESSYHGHERPTSTGTSVKIPIVPRMLARTGEQFKFRVPVSYNAGSPTTKKPKALVARLISGKALPKFIKIDLDAVASGAGARLEKRVVEFWGVPQARDVGELNVGIYEKVGEKCVGRVIIEVVERS</sequence>
<evidence type="ECO:0000259" key="3">
    <source>
        <dbReference type="SMART" id="SM00736"/>
    </source>
</evidence>
<dbReference type="RefSeq" id="XP_027617136.1">
    <property type="nucleotide sequence ID" value="XM_027761335.1"/>
</dbReference>
<dbReference type="Proteomes" id="UP000287166">
    <property type="component" value="Unassembled WGS sequence"/>
</dbReference>
<dbReference type="AlphaFoldDB" id="A0A401GVK9"/>
<feature type="domain" description="Dystroglycan-type cadherin-like" evidence="3">
    <location>
        <begin position="146"/>
        <end position="248"/>
    </location>
</feature>
<feature type="domain" description="Dystroglycan-type cadherin-like" evidence="3">
    <location>
        <begin position="21"/>
        <end position="119"/>
    </location>
</feature>
<keyword evidence="2" id="KW-0732">Signal</keyword>
<organism evidence="4 5">
    <name type="scientific">Sparassis crispa</name>
    <dbReference type="NCBI Taxonomy" id="139825"/>
    <lineage>
        <taxon>Eukaryota</taxon>
        <taxon>Fungi</taxon>
        <taxon>Dikarya</taxon>
        <taxon>Basidiomycota</taxon>
        <taxon>Agaricomycotina</taxon>
        <taxon>Agaricomycetes</taxon>
        <taxon>Polyporales</taxon>
        <taxon>Sparassidaceae</taxon>
        <taxon>Sparassis</taxon>
    </lineage>
</organism>
<gene>
    <name evidence="4" type="ORF">SCP_0901020</name>
</gene>